<dbReference type="EMBL" id="CP002745">
    <property type="protein sequence ID" value="AEK61888.1"/>
    <property type="molecule type" value="Genomic_DNA"/>
</dbReference>
<dbReference type="HOGENOM" id="CLU_055261_2_1_4"/>
<dbReference type="RefSeq" id="WP_014006041.1">
    <property type="nucleotide sequence ID" value="NC_015856.1"/>
</dbReference>
<reference evidence="2 3" key="4">
    <citation type="journal article" date="2010" name="Environ. Microbiol.">
        <title>The bacterial genus Collimonas: mycophagy, weathering and other adaptive solutions to life in oligotrophic soil environments.</title>
        <authorList>
            <person name="Leveau J.H."/>
            <person name="Uroz S."/>
            <person name="de Boer W."/>
        </authorList>
    </citation>
    <scope>NUCLEOTIDE SEQUENCE [LARGE SCALE GENOMIC DNA]</scope>
    <source>
        <strain evidence="2 3">Ter331</strain>
    </source>
</reference>
<keyword evidence="3" id="KW-1185">Reference proteome</keyword>
<organism evidence="2 3">
    <name type="scientific">Collimonas fungivorans (strain Ter331)</name>
    <dbReference type="NCBI Taxonomy" id="1005048"/>
    <lineage>
        <taxon>Bacteria</taxon>
        <taxon>Pseudomonadati</taxon>
        <taxon>Pseudomonadota</taxon>
        <taxon>Betaproteobacteria</taxon>
        <taxon>Burkholderiales</taxon>
        <taxon>Oxalobacteraceae</taxon>
        <taxon>Collimonas</taxon>
    </lineage>
</organism>
<dbReference type="InterPro" id="IPR052909">
    <property type="entry name" value="Transposase_6_like"/>
</dbReference>
<dbReference type="Proteomes" id="UP000008392">
    <property type="component" value="Chromosome"/>
</dbReference>
<protein>
    <submittedName>
        <fullName evidence="2">Transposase</fullName>
    </submittedName>
</protein>
<dbReference type="STRING" id="1005048.CFU_2058"/>
<reference evidence="2 3" key="3">
    <citation type="journal article" date="2008" name="FEMS Microbiol. Ecol.">
        <title>Identification and characterization of genes underlying chitinolysis in Collimonas fungivorans Ter331.</title>
        <authorList>
            <person name="Fritsche K."/>
            <person name="de Boer W."/>
            <person name="Gerards S."/>
            <person name="van den Berg M."/>
            <person name="van Veen J.A."/>
            <person name="Leveau J.H."/>
        </authorList>
    </citation>
    <scope>NUCLEOTIDE SEQUENCE [LARGE SCALE GENOMIC DNA]</scope>
    <source>
        <strain evidence="2 3">Ter331</strain>
    </source>
</reference>
<dbReference type="PANTHER" id="PTHR46637:SF1">
    <property type="entry name" value="BLL5188 PROTEIN"/>
    <property type="match status" value="1"/>
</dbReference>
<dbReference type="Pfam" id="PF13340">
    <property type="entry name" value="DUF4096"/>
    <property type="match status" value="1"/>
</dbReference>
<reference evidence="3" key="6">
    <citation type="submission" date="2011-05" db="EMBL/GenBank/DDBJ databases">
        <title>Complete sequence of Collimonas fungivorans Ter331.</title>
        <authorList>
            <person name="Leveau J.H."/>
        </authorList>
    </citation>
    <scope>NUCLEOTIDE SEQUENCE [LARGE SCALE GENOMIC DNA]</scope>
    <source>
        <strain evidence="3">Ter331</strain>
    </source>
</reference>
<dbReference type="PANTHER" id="PTHR46637">
    <property type="entry name" value="TIS1421-TRANSPOSASE PROTEIN A"/>
    <property type="match status" value="1"/>
</dbReference>
<accession>G0ABT2</accession>
<dbReference type="InterPro" id="IPR025161">
    <property type="entry name" value="IS402-like_dom"/>
</dbReference>
<name>G0ABT2_COLFT</name>
<evidence type="ECO:0000313" key="2">
    <source>
        <dbReference type="EMBL" id="AEK61888.1"/>
    </source>
</evidence>
<reference evidence="2 3" key="1">
    <citation type="journal article" date="2004" name="Environ. Microbiol.">
        <title>Phylogeny-function analysis of (meta)genomic libraries: screening for expression of ribosomal RNA genes by large-insert library fluorescent in situ hybridization (LIL-FISH).</title>
        <authorList>
            <person name="Leveau J.H."/>
            <person name="Gerards S."/>
            <person name="de Boer W."/>
            <person name="van Veen J.A."/>
        </authorList>
    </citation>
    <scope>NUCLEOTIDE SEQUENCE [LARGE SCALE GENOMIC DNA]</scope>
    <source>
        <strain evidence="2 3">Ter331</strain>
    </source>
</reference>
<dbReference type="eggNOG" id="COG3293">
    <property type="taxonomic scope" value="Bacteria"/>
</dbReference>
<sequence>MMKLQDEQWQELEPLLLGKQSDPGVNAKNNRLFIDAVLWIVTRNSAWRNLPREFGNWTATYMRFRRWNESDFWRQLKQSDIQAPGLAQLLEQIVHYGDLYTRRIEQRQQRKISRTAYKATLAPVKAAAARQPALAPGESTSHWVHLVAPG</sequence>
<gene>
    <name evidence="2" type="ordered locus">CFU_2058</name>
</gene>
<reference evidence="2 3" key="5">
    <citation type="journal article" date="2011" name="ISME J.">
        <title>Dual transcriptional profiling of a bacterial/fungal confrontation: Collimonas fungivorans versus Aspergillus niger.</title>
        <authorList>
            <person name="Mela F."/>
            <person name="Fritsche K."/>
            <person name="de Boer W."/>
            <person name="van Veen J.A."/>
            <person name="de Graaff L.H."/>
            <person name="van den Berg M."/>
            <person name="Leveau J.H."/>
        </authorList>
    </citation>
    <scope>NUCLEOTIDE SEQUENCE [LARGE SCALE GENOMIC DNA]</scope>
    <source>
        <strain evidence="2 3">Ter331</strain>
    </source>
</reference>
<dbReference type="KEGG" id="cfu:CFU_2058"/>
<reference evidence="2 3" key="2">
    <citation type="journal article" date="2006" name="J. Microbiol. Methods">
        <title>Genomic flank-sequencing of plasposon insertion sites for rapid identification of functional genes.</title>
        <authorList>
            <person name="Leveau J.H."/>
            <person name="Gerards S."/>
            <person name="Fritsche K."/>
            <person name="Zondag G."/>
            <person name="van Veen J.A."/>
        </authorList>
    </citation>
    <scope>NUCLEOTIDE SEQUENCE [LARGE SCALE GENOMIC DNA]</scope>
    <source>
        <strain evidence="2 3">Ter331</strain>
    </source>
</reference>
<evidence type="ECO:0000313" key="3">
    <source>
        <dbReference type="Proteomes" id="UP000008392"/>
    </source>
</evidence>
<feature type="domain" description="Insertion element IS402-like" evidence="1">
    <location>
        <begin position="4"/>
        <end position="76"/>
    </location>
</feature>
<proteinExistence type="predicted"/>
<evidence type="ECO:0000259" key="1">
    <source>
        <dbReference type="Pfam" id="PF13340"/>
    </source>
</evidence>
<dbReference type="AlphaFoldDB" id="G0ABT2"/>